<proteinExistence type="predicted"/>
<dbReference type="GeneID" id="64661301"/>
<organism evidence="1 2">
    <name type="scientific">Suillus fuscotomentosus</name>
    <dbReference type="NCBI Taxonomy" id="1912939"/>
    <lineage>
        <taxon>Eukaryota</taxon>
        <taxon>Fungi</taxon>
        <taxon>Dikarya</taxon>
        <taxon>Basidiomycota</taxon>
        <taxon>Agaricomycotina</taxon>
        <taxon>Agaricomycetes</taxon>
        <taxon>Agaricomycetidae</taxon>
        <taxon>Boletales</taxon>
        <taxon>Suillineae</taxon>
        <taxon>Suillaceae</taxon>
        <taxon>Suillus</taxon>
    </lineage>
</organism>
<dbReference type="Gene3D" id="1.25.40.10">
    <property type="entry name" value="Tetratricopeptide repeat domain"/>
    <property type="match status" value="1"/>
</dbReference>
<dbReference type="Proteomes" id="UP001195769">
    <property type="component" value="Unassembled WGS sequence"/>
</dbReference>
<dbReference type="AlphaFoldDB" id="A0AAD4E6H1"/>
<evidence type="ECO:0000313" key="1">
    <source>
        <dbReference type="EMBL" id="KAG1900485.1"/>
    </source>
</evidence>
<reference evidence="1" key="1">
    <citation type="journal article" date="2020" name="New Phytol.">
        <title>Comparative genomics reveals dynamic genome evolution in host specialist ectomycorrhizal fungi.</title>
        <authorList>
            <person name="Lofgren L.A."/>
            <person name="Nguyen N.H."/>
            <person name="Vilgalys R."/>
            <person name="Ruytinx J."/>
            <person name="Liao H.L."/>
            <person name="Branco S."/>
            <person name="Kuo A."/>
            <person name="LaButti K."/>
            <person name="Lipzen A."/>
            <person name="Andreopoulos W."/>
            <person name="Pangilinan J."/>
            <person name="Riley R."/>
            <person name="Hundley H."/>
            <person name="Na H."/>
            <person name="Barry K."/>
            <person name="Grigoriev I.V."/>
            <person name="Stajich J.E."/>
            <person name="Kennedy P.G."/>
        </authorList>
    </citation>
    <scope>NUCLEOTIDE SEQUENCE</scope>
    <source>
        <strain evidence="1">FC203</strain>
    </source>
</reference>
<dbReference type="EMBL" id="JABBWK010000026">
    <property type="protein sequence ID" value="KAG1900485.1"/>
    <property type="molecule type" value="Genomic_DNA"/>
</dbReference>
<evidence type="ECO:0000313" key="2">
    <source>
        <dbReference type="Proteomes" id="UP001195769"/>
    </source>
</evidence>
<evidence type="ECO:0008006" key="3">
    <source>
        <dbReference type="Google" id="ProtNLM"/>
    </source>
</evidence>
<gene>
    <name evidence="1" type="ORF">F5891DRAFT_1188394</name>
</gene>
<accession>A0AAD4E6H1</accession>
<name>A0AAD4E6H1_9AGAM</name>
<protein>
    <recommendedName>
        <fullName evidence="3">TPR-like protein</fullName>
    </recommendedName>
</protein>
<dbReference type="SUPFAM" id="SSF81901">
    <property type="entry name" value="HCP-like"/>
    <property type="match status" value="1"/>
</dbReference>
<dbReference type="InterPro" id="IPR011990">
    <property type="entry name" value="TPR-like_helical_dom_sf"/>
</dbReference>
<sequence length="553" mass="62267">MPGSSESQYIRLEVINGKNLRVPSWRIPAGIYVSINVDLRRRWKLAISVLSSHESVAWGNIVITFFLPVISMEIRASYELGRIPGGGELIGELQMSWDELFDLSFPLVRGVHPSITLKVAVVHYDDQDSALFDSLVDFEIAREIDVGHAQFASCDEQDSLSPECFCRAFSLSSTSHGPALKATPEMIFKTSMPPLLFRDALALRALTWRHYKKSTAADIREAAQLYHELLPLCPKGTYLRSIAAGRNGVNYVINGCNNLPKDASDEGIHLRSVVLELCPLGHQLRPRALIELAHAVAARLDQHGSIDDLDMSIRLGHEAVSLHPEGHASRDFYLNNFACTLASRFRHQGKPSDLDEAISLHEKALRLRPVEHESRLINLGLALVARFNTRNDFDDINRAISLLGEALTSHPPEHPHRDITLNNLALALEIRYNKLYVSEDLNEAIDRCHESLRLKRLGDPEHHRTLLDLSSALCSRFTQTQKNEDVWEAITLCQESLAALSSLHPDRYFTYMRLQKAYLSRYRIIHDPADLALAIENFRLASGYPTKGFPNRI</sequence>
<comment type="caution">
    <text evidence="1">The sequence shown here is derived from an EMBL/GenBank/DDBJ whole genome shotgun (WGS) entry which is preliminary data.</text>
</comment>
<dbReference type="RefSeq" id="XP_041226061.1">
    <property type="nucleotide sequence ID" value="XM_041367003.1"/>
</dbReference>
<keyword evidence="2" id="KW-1185">Reference proteome</keyword>